<evidence type="ECO:0000256" key="5">
    <source>
        <dbReference type="ARBA" id="ARBA00023274"/>
    </source>
</evidence>
<proteinExistence type="inferred from homology"/>
<protein>
    <recommendedName>
        <fullName evidence="8">60S acidic ribosomal protein P2</fullName>
    </recommendedName>
</protein>
<evidence type="ECO:0000313" key="7">
    <source>
        <dbReference type="Proteomes" id="UP001280121"/>
    </source>
</evidence>
<evidence type="ECO:0008006" key="8">
    <source>
        <dbReference type="Google" id="ProtNLM"/>
    </source>
</evidence>
<accession>A0AAD9X951</accession>
<comment type="similarity">
    <text evidence="2">Belongs to the eukaryotic ribosomal protein P1/P2 family.</text>
</comment>
<comment type="subunit">
    <text evidence="3">P1 and P2 exist as dimers at the large ribosomal subunit.</text>
</comment>
<dbReference type="GO" id="GO:0002182">
    <property type="term" value="P:cytoplasmic translational elongation"/>
    <property type="evidence" value="ECO:0007669"/>
    <property type="project" value="InterPro"/>
</dbReference>
<keyword evidence="7" id="KW-1185">Reference proteome</keyword>
<reference evidence="6" key="1">
    <citation type="journal article" date="2023" name="Plant J.">
        <title>Genome sequences and population genomics provide insights into the demographic history, inbreeding, and mutation load of two 'living fossil' tree species of Dipteronia.</title>
        <authorList>
            <person name="Feng Y."/>
            <person name="Comes H.P."/>
            <person name="Chen J."/>
            <person name="Zhu S."/>
            <person name="Lu R."/>
            <person name="Zhang X."/>
            <person name="Li P."/>
            <person name="Qiu J."/>
            <person name="Olsen K.M."/>
            <person name="Qiu Y."/>
        </authorList>
    </citation>
    <scope>NUCLEOTIDE SEQUENCE</scope>
    <source>
        <strain evidence="6">KIB01</strain>
    </source>
</reference>
<dbReference type="InterPro" id="IPR044076">
    <property type="entry name" value="Ribosomal_P2"/>
</dbReference>
<evidence type="ECO:0000256" key="2">
    <source>
        <dbReference type="ARBA" id="ARBA00005436"/>
    </source>
</evidence>
<evidence type="ECO:0000256" key="1">
    <source>
        <dbReference type="ARBA" id="ARBA00003362"/>
    </source>
</evidence>
<dbReference type="FunFam" id="1.10.10.1410:FF:000002">
    <property type="entry name" value="60S acidic ribosomal protein P2"/>
    <property type="match status" value="1"/>
</dbReference>
<organism evidence="6 7">
    <name type="scientific">Dipteronia dyeriana</name>
    <dbReference type="NCBI Taxonomy" id="168575"/>
    <lineage>
        <taxon>Eukaryota</taxon>
        <taxon>Viridiplantae</taxon>
        <taxon>Streptophyta</taxon>
        <taxon>Embryophyta</taxon>
        <taxon>Tracheophyta</taxon>
        <taxon>Spermatophyta</taxon>
        <taxon>Magnoliopsida</taxon>
        <taxon>eudicotyledons</taxon>
        <taxon>Gunneridae</taxon>
        <taxon>Pentapetalae</taxon>
        <taxon>rosids</taxon>
        <taxon>malvids</taxon>
        <taxon>Sapindales</taxon>
        <taxon>Sapindaceae</taxon>
        <taxon>Hippocastanoideae</taxon>
        <taxon>Acereae</taxon>
        <taxon>Dipteronia</taxon>
    </lineage>
</organism>
<dbReference type="Proteomes" id="UP001280121">
    <property type="component" value="Unassembled WGS sequence"/>
</dbReference>
<dbReference type="GO" id="GO:0022625">
    <property type="term" value="C:cytosolic large ribosomal subunit"/>
    <property type="evidence" value="ECO:0007669"/>
    <property type="project" value="InterPro"/>
</dbReference>
<gene>
    <name evidence="6" type="ORF">Ddye_008211</name>
</gene>
<keyword evidence="5" id="KW-0687">Ribonucleoprotein</keyword>
<dbReference type="AlphaFoldDB" id="A0AAD9X951"/>
<evidence type="ECO:0000256" key="4">
    <source>
        <dbReference type="ARBA" id="ARBA00022980"/>
    </source>
</evidence>
<dbReference type="PANTHER" id="PTHR21141">
    <property type="entry name" value="60S ACIDIC RIBOSOMAL PROTEIN FAMILY MEMBER"/>
    <property type="match status" value="1"/>
</dbReference>
<dbReference type="EMBL" id="JANJYI010000003">
    <property type="protein sequence ID" value="KAK2655159.1"/>
    <property type="molecule type" value="Genomic_DNA"/>
</dbReference>
<dbReference type="GO" id="GO:0003735">
    <property type="term" value="F:structural constituent of ribosome"/>
    <property type="evidence" value="ECO:0007669"/>
    <property type="project" value="InterPro"/>
</dbReference>
<sequence>MVSSSPTCRQLFSNSCRSRALPADKAKKKVVAAYLLVVLGGNTSPAATDIKGIFGSVGAECEDDRIELLLSQVSGKDKQSLLHLDRGNWLQYLLVVVLQLPWLLQVVVTQLLQLLPSQRKRSQMMIWDSVTSIRLLSFSVQNTFLLNLELLVRGYCNFVFSDFGS</sequence>
<comment type="function">
    <text evidence="1">Plays an important role in the elongation step of protein synthesis.</text>
</comment>
<dbReference type="InterPro" id="IPR038716">
    <property type="entry name" value="P1/P2_N_sf"/>
</dbReference>
<comment type="caution">
    <text evidence="6">The sequence shown here is derived from an EMBL/GenBank/DDBJ whole genome shotgun (WGS) entry which is preliminary data.</text>
</comment>
<keyword evidence="4" id="KW-0689">Ribosomal protein</keyword>
<evidence type="ECO:0000313" key="6">
    <source>
        <dbReference type="EMBL" id="KAK2655159.1"/>
    </source>
</evidence>
<dbReference type="CDD" id="cd05833">
    <property type="entry name" value="Ribosomal_P2"/>
    <property type="match status" value="1"/>
</dbReference>
<dbReference type="Gene3D" id="1.10.10.1410">
    <property type="match status" value="1"/>
</dbReference>
<name>A0AAD9X951_9ROSI</name>
<dbReference type="PANTHER" id="PTHR21141:SF5">
    <property type="entry name" value="LARGE RIBOSOMAL SUBUNIT PROTEIN P2"/>
    <property type="match status" value="1"/>
</dbReference>
<evidence type="ECO:0000256" key="3">
    <source>
        <dbReference type="ARBA" id="ARBA00011266"/>
    </source>
</evidence>